<dbReference type="Proteomes" id="UP000237481">
    <property type="component" value="Unassembled WGS sequence"/>
</dbReference>
<dbReference type="EMBL" id="PKSG01000479">
    <property type="protein sequence ID" value="POR34943.1"/>
    <property type="molecule type" value="Genomic_DNA"/>
</dbReference>
<gene>
    <name evidence="1" type="ORF">TPAR_04835</name>
</gene>
<organism evidence="1 2">
    <name type="scientific">Tolypocladium paradoxum</name>
    <dbReference type="NCBI Taxonomy" id="94208"/>
    <lineage>
        <taxon>Eukaryota</taxon>
        <taxon>Fungi</taxon>
        <taxon>Dikarya</taxon>
        <taxon>Ascomycota</taxon>
        <taxon>Pezizomycotina</taxon>
        <taxon>Sordariomycetes</taxon>
        <taxon>Hypocreomycetidae</taxon>
        <taxon>Hypocreales</taxon>
        <taxon>Ophiocordycipitaceae</taxon>
        <taxon>Tolypocladium</taxon>
    </lineage>
</organism>
<dbReference type="InterPro" id="IPR036610">
    <property type="entry name" value="PEBP-like_sf"/>
</dbReference>
<evidence type="ECO:0000313" key="1">
    <source>
        <dbReference type="EMBL" id="POR34943.1"/>
    </source>
</evidence>
<dbReference type="OrthoDB" id="2506647at2759"/>
<dbReference type="AlphaFoldDB" id="A0A2S4KXP1"/>
<accession>A0A2S4KXP1</accession>
<comment type="caution">
    <text evidence="1">The sequence shown here is derived from an EMBL/GenBank/DDBJ whole genome shotgun (WGS) entry which is preliminary data.</text>
</comment>
<proteinExistence type="predicted"/>
<dbReference type="Gene3D" id="3.90.280.10">
    <property type="entry name" value="PEBP-like"/>
    <property type="match status" value="1"/>
</dbReference>
<dbReference type="SUPFAM" id="SSF49777">
    <property type="entry name" value="PEBP-like"/>
    <property type="match status" value="1"/>
</dbReference>
<evidence type="ECO:0000313" key="2">
    <source>
        <dbReference type="Proteomes" id="UP000237481"/>
    </source>
</evidence>
<name>A0A2S4KXP1_9HYPO</name>
<protein>
    <submittedName>
        <fullName evidence="1">Phosphatidylethanolamine-binding protein</fullName>
    </submittedName>
</protein>
<reference evidence="1 2" key="1">
    <citation type="submission" date="2018-01" db="EMBL/GenBank/DDBJ databases">
        <title>Harnessing the power of phylogenomics to disentangle the directionality and signatures of interkingdom host jumping in the parasitic fungal genus Tolypocladium.</title>
        <authorList>
            <person name="Quandt C.A."/>
            <person name="Patterson W."/>
            <person name="Spatafora J.W."/>
        </authorList>
    </citation>
    <scope>NUCLEOTIDE SEQUENCE [LARGE SCALE GENOMIC DNA]</scope>
    <source>
        <strain evidence="1 2">NRBC 100945</strain>
    </source>
</reference>
<keyword evidence="2" id="KW-1185">Reference proteome</keyword>
<dbReference type="STRING" id="94208.A0A2S4KXP1"/>
<sequence length="147" mass="15947">MLVGPDAPPPHDPKFALWRHWVLPGLHPPQGVHGVVAQTKPALTEATEDLGPGPRDGHVVIPGSLPGILSLSSQHCRLRENRLNMSLSRNTHTDKPSSKPHRHIFLLFREPAAMALRSPDAAASVAKNKLRPVGVNWMLGAGDGREE</sequence>